<dbReference type="Gene3D" id="1.10.357.10">
    <property type="entry name" value="Tetracycline Repressor, domain 2"/>
    <property type="match status" value="1"/>
</dbReference>
<evidence type="ECO:0000256" key="2">
    <source>
        <dbReference type="ARBA" id="ARBA00023125"/>
    </source>
</evidence>
<dbReference type="EMBL" id="LN614830">
    <property type="protein sequence ID" value="CEG61738.1"/>
    <property type="molecule type" value="Genomic_DNA"/>
</dbReference>
<dbReference type="PATRIC" id="fig|451.8.peg.2783"/>
<evidence type="ECO:0000256" key="4">
    <source>
        <dbReference type="PROSITE-ProRule" id="PRU00335"/>
    </source>
</evidence>
<dbReference type="HOGENOM" id="CLU_115860_0_0_6"/>
<dbReference type="InterPro" id="IPR036271">
    <property type="entry name" value="Tet_transcr_reg_TetR-rel_C_sf"/>
</dbReference>
<keyword evidence="2 4" id="KW-0238">DNA-binding</keyword>
<keyword evidence="1" id="KW-0805">Transcription regulation</keyword>
<dbReference type="InterPro" id="IPR009057">
    <property type="entry name" value="Homeodomain-like_sf"/>
</dbReference>
<dbReference type="PROSITE" id="PS50977">
    <property type="entry name" value="HTH_TETR_2"/>
    <property type="match status" value="1"/>
</dbReference>
<dbReference type="PANTHER" id="PTHR47506:SF6">
    <property type="entry name" value="HTH-TYPE TRANSCRIPTIONAL REPRESSOR NEMR"/>
    <property type="match status" value="1"/>
</dbReference>
<dbReference type="SUPFAM" id="SSF46689">
    <property type="entry name" value="Homeodomain-like"/>
    <property type="match status" value="1"/>
</dbReference>
<reference evidence="6" key="2">
    <citation type="submission" date="2014-09" db="EMBL/GenBank/DDBJ databases">
        <authorList>
            <person name="GOMEZ-VALERO Laura"/>
        </authorList>
    </citation>
    <scope>NUCLEOTIDE SEQUENCE</scope>
    <source>
        <strain evidence="6">ATCC33218</strain>
    </source>
</reference>
<evidence type="ECO:0000313" key="7">
    <source>
        <dbReference type="EMBL" id="SCY22033.1"/>
    </source>
</evidence>
<reference evidence="8" key="1">
    <citation type="submission" date="2014-09" db="EMBL/GenBank/DDBJ databases">
        <authorList>
            <person name="Gomez-Valero L."/>
        </authorList>
    </citation>
    <scope>NUCLEOTIDE SEQUENCE [LARGE SCALE GENOMIC DNA]</scope>
    <source>
        <strain evidence="8">ATCC33218</strain>
    </source>
</reference>
<name>A0A098GGX2_LEGMI</name>
<dbReference type="Proteomes" id="UP000032414">
    <property type="component" value="Chromosome I"/>
</dbReference>
<gene>
    <name evidence="6" type="ORF">LMI_2474</name>
    <name evidence="7" type="ORF">SAMN02982997_01114</name>
</gene>
<evidence type="ECO:0000313" key="9">
    <source>
        <dbReference type="Proteomes" id="UP000182998"/>
    </source>
</evidence>
<evidence type="ECO:0000313" key="8">
    <source>
        <dbReference type="Proteomes" id="UP000032414"/>
    </source>
</evidence>
<dbReference type="OrthoDB" id="6973663at2"/>
<dbReference type="STRING" id="451.B6N58_03825"/>
<evidence type="ECO:0000259" key="5">
    <source>
        <dbReference type="PROSITE" id="PS50977"/>
    </source>
</evidence>
<dbReference type="EMBL" id="FMVN01000005">
    <property type="protein sequence ID" value="SCY22033.1"/>
    <property type="molecule type" value="Genomic_DNA"/>
</dbReference>
<evidence type="ECO:0000256" key="3">
    <source>
        <dbReference type="ARBA" id="ARBA00023163"/>
    </source>
</evidence>
<dbReference type="InterPro" id="IPR001647">
    <property type="entry name" value="HTH_TetR"/>
</dbReference>
<organism evidence="6 8">
    <name type="scientific">Legionella micdadei</name>
    <name type="common">Tatlockia micdadei</name>
    <dbReference type="NCBI Taxonomy" id="451"/>
    <lineage>
        <taxon>Bacteria</taxon>
        <taxon>Pseudomonadati</taxon>
        <taxon>Pseudomonadota</taxon>
        <taxon>Gammaproteobacteria</taxon>
        <taxon>Legionellales</taxon>
        <taxon>Legionellaceae</taxon>
        <taxon>Legionella</taxon>
    </lineage>
</organism>
<dbReference type="GO" id="GO:0003677">
    <property type="term" value="F:DNA binding"/>
    <property type="evidence" value="ECO:0007669"/>
    <property type="project" value="UniProtKB-UniRule"/>
</dbReference>
<evidence type="ECO:0000313" key="6">
    <source>
        <dbReference type="EMBL" id="CEG61738.1"/>
    </source>
</evidence>
<sequence length="197" mass="22199">MARIKKISDEAVLTIILDIITRIGAAQFSLEDLSRQTKLSPATLIQRFGSKKEILNKALELANKKLAEKLDSNNALAETSIQQIITTYLDLSLVFVKPEDVANGLDILKLDIIEKKLNQITREYFEIRRKKIKSLLDLAIKNGELPKIISTGNLVWDMEALWQGAILQWALIGNGSLHDWLRKRLLSFLRGLGALLP</sequence>
<keyword evidence="3" id="KW-0804">Transcription</keyword>
<accession>A0A098GGX2</accession>
<reference evidence="7 9" key="3">
    <citation type="submission" date="2016-10" db="EMBL/GenBank/DDBJ databases">
        <authorList>
            <person name="Varghese N."/>
            <person name="Submissions S."/>
        </authorList>
    </citation>
    <scope>NUCLEOTIDE SEQUENCE [LARGE SCALE GENOMIC DNA]</scope>
    <source>
        <strain evidence="7 9">ATCC 33218</strain>
    </source>
</reference>
<dbReference type="AlphaFoldDB" id="A0A098GGX2"/>
<evidence type="ECO:0000256" key="1">
    <source>
        <dbReference type="ARBA" id="ARBA00023015"/>
    </source>
</evidence>
<protein>
    <submittedName>
        <fullName evidence="7">Transcriptional regulator, TetR family</fullName>
    </submittedName>
</protein>
<feature type="domain" description="HTH tetR-type" evidence="5">
    <location>
        <begin position="6"/>
        <end position="66"/>
    </location>
</feature>
<keyword evidence="9" id="KW-1185">Reference proteome</keyword>
<dbReference type="RefSeq" id="WP_045099929.1">
    <property type="nucleotide sequence ID" value="NZ_FMVN01000005.1"/>
</dbReference>
<dbReference type="PANTHER" id="PTHR47506">
    <property type="entry name" value="TRANSCRIPTIONAL REGULATORY PROTEIN"/>
    <property type="match status" value="1"/>
</dbReference>
<dbReference type="SUPFAM" id="SSF48498">
    <property type="entry name" value="Tetracyclin repressor-like, C-terminal domain"/>
    <property type="match status" value="1"/>
</dbReference>
<feature type="DNA-binding region" description="H-T-H motif" evidence="4">
    <location>
        <begin position="29"/>
        <end position="48"/>
    </location>
</feature>
<proteinExistence type="predicted"/>
<dbReference type="Proteomes" id="UP000182998">
    <property type="component" value="Unassembled WGS sequence"/>
</dbReference>
<dbReference type="KEGG" id="tmc:LMI_2474"/>